<dbReference type="InterPro" id="IPR010259">
    <property type="entry name" value="S8pro/Inhibitor_I9"/>
</dbReference>
<dbReference type="Pfam" id="PF17766">
    <property type="entry name" value="fn3_6"/>
    <property type="match status" value="1"/>
</dbReference>
<dbReference type="InterPro" id="IPR000209">
    <property type="entry name" value="Peptidase_S8/S53_dom"/>
</dbReference>
<keyword evidence="3 5" id="KW-0378">Hydrolase</keyword>
<keyword evidence="7" id="KW-0732">Signal</keyword>
<dbReference type="InterPro" id="IPR037045">
    <property type="entry name" value="S8pro/Inhibitor_I9_sf"/>
</dbReference>
<feature type="compositionally biased region" description="Polar residues" evidence="6">
    <location>
        <begin position="294"/>
        <end position="308"/>
    </location>
</feature>
<dbReference type="PRINTS" id="PR00723">
    <property type="entry name" value="SUBTILISIN"/>
</dbReference>
<evidence type="ECO:0000256" key="2">
    <source>
        <dbReference type="ARBA" id="ARBA00022670"/>
    </source>
</evidence>
<feature type="active site" description="Charge relay system" evidence="5">
    <location>
        <position position="623"/>
    </location>
</feature>
<evidence type="ECO:0000259" key="11">
    <source>
        <dbReference type="Pfam" id="PF17766"/>
    </source>
</evidence>
<dbReference type="SUPFAM" id="SSF52743">
    <property type="entry name" value="Subtilisin-like"/>
    <property type="match status" value="1"/>
</dbReference>
<sequence>MFSNPSAGRRRRTRLLGLVTASLAVALTGAIVAPSPTLAAPSVKADRQTPTGTLATRDAGRYVVVLKAAPAASYDGSDSRFAATRASGGQGFRADSPAARAYTSHLRRTQDALAKSVGAKAYSNYTVALNGFAAELTSAQATRLSTDKSVLLLAKDALRKKDTWQTPAFLGLDGSGGAWKAHGSRTDAGQGIVVGDIDSGVWPASGSFRGAKLSSTPVGPTDATIDSEGNTRSEKADGGVFTGKCETGEKFVVGNCNAKVISARYYPDAYLAGTTPADRPTSEYISPRDGSGHGSHTASTASGVVTGSSAKPVTVEGRAFGTVSGMAPGSQLAIYKVCFENVDPDKSGCANSAILSAIDDAVVDNVDVINFSISGATDTVVDPVEIAFEGAAEAGIFVSASAGNSGPTASTVAHNSPWLTTVAAGTHVNFENTVVLADGTKLVGASINGTRVPRTPIVTAEASVVADGDAADAKLCGPDTLDPAKVADKIVVCYRGTYDRVAKSAEVKRAGGAAMILVNPTPNSLDADFHAVPTVHISDADGAKLEAYLATATAPAGRFGITNESGKTTPLPQVAGFSSRGPALANDGDLLKPDITAPGASVLAAVAPPSNQGRDYDLYSGTSMSAPHITGLAAFILGEHPTWSPMEIKSAMMTTATRMLGSTGSITNNVFAVGAGQVSPKRFFDPGLFVTETGRNWRGFITGQGLDTGVPAVAANELNIPSFADSSVPGAVTLKRSFRATRAGTWTPSFAVKGFTVTASPAKVVAKRKNDIVDVKFTFTRTTARLDAYAQGSITLAGPTSVRMPVALKPVALAAPSKVTGTGSDGSVDVPVTAGSNGSVDLAATGLVAPSDDSYSSAVAVNDYELACFQVNPSTKQAVFDLDADDDSADLDLHVYSATACSTAAITGEAGTSATGSADERVVISNPDTAFYITEVDGFAAGTDGTNPISYSLDFYDIGGGPAVGGFTVAPDPLPTTQGEETSYEASWTGLAPGHYLGLVEYSGTSATTTVEVDVPEEPLRSN</sequence>
<proteinExistence type="inferred from homology"/>
<dbReference type="InterPro" id="IPR036852">
    <property type="entry name" value="Peptidase_S8/S53_dom_sf"/>
</dbReference>
<accession>A0ABV5KG23</accession>
<feature type="region of interest" description="Disordered" evidence="6">
    <location>
        <begin position="276"/>
        <end position="308"/>
    </location>
</feature>
<keyword evidence="2 5" id="KW-0645">Protease</keyword>
<evidence type="ECO:0000256" key="1">
    <source>
        <dbReference type="ARBA" id="ARBA00011073"/>
    </source>
</evidence>
<feature type="domain" description="Peptidase S8/S53" evidence="8">
    <location>
        <begin position="189"/>
        <end position="663"/>
    </location>
</feature>
<dbReference type="InterPro" id="IPR045051">
    <property type="entry name" value="SBT"/>
</dbReference>
<dbReference type="Gene3D" id="3.40.50.200">
    <property type="entry name" value="Peptidase S8/S53 domain"/>
    <property type="match status" value="1"/>
</dbReference>
<evidence type="ECO:0000259" key="8">
    <source>
        <dbReference type="Pfam" id="PF00082"/>
    </source>
</evidence>
<evidence type="ECO:0000313" key="13">
    <source>
        <dbReference type="Proteomes" id="UP001589750"/>
    </source>
</evidence>
<protein>
    <submittedName>
        <fullName evidence="12">S8 family serine peptidase</fullName>
    </submittedName>
</protein>
<evidence type="ECO:0000313" key="12">
    <source>
        <dbReference type="EMBL" id="MFB9315606.1"/>
    </source>
</evidence>
<comment type="caution">
    <text evidence="12">The sequence shown here is derived from an EMBL/GenBank/DDBJ whole genome shotgun (WGS) entry which is preliminary data.</text>
</comment>
<feature type="domain" description="PA" evidence="9">
    <location>
        <begin position="462"/>
        <end position="545"/>
    </location>
</feature>
<feature type="region of interest" description="Disordered" evidence="6">
    <location>
        <begin position="212"/>
        <end position="236"/>
    </location>
</feature>
<comment type="similarity">
    <text evidence="1 5">Belongs to the peptidase S8 family.</text>
</comment>
<evidence type="ECO:0000259" key="10">
    <source>
        <dbReference type="Pfam" id="PF05922"/>
    </source>
</evidence>
<feature type="chain" id="PRO_5046201126" evidence="7">
    <location>
        <begin position="40"/>
        <end position="1023"/>
    </location>
</feature>
<name>A0ABV5KG23_9ACTN</name>
<organism evidence="12 13">
    <name type="scientific">Nocardioides plantarum</name>
    <dbReference type="NCBI Taxonomy" id="29299"/>
    <lineage>
        <taxon>Bacteria</taxon>
        <taxon>Bacillati</taxon>
        <taxon>Actinomycetota</taxon>
        <taxon>Actinomycetes</taxon>
        <taxon>Propionibacteriales</taxon>
        <taxon>Nocardioidaceae</taxon>
        <taxon>Nocardioides</taxon>
    </lineage>
</organism>
<dbReference type="Pfam" id="PF05922">
    <property type="entry name" value="Inhibitor_I9"/>
    <property type="match status" value="1"/>
</dbReference>
<keyword evidence="13" id="KW-1185">Reference proteome</keyword>
<dbReference type="PROSITE" id="PS00138">
    <property type="entry name" value="SUBTILASE_SER"/>
    <property type="match status" value="1"/>
</dbReference>
<dbReference type="RefSeq" id="WP_170215325.1">
    <property type="nucleotide sequence ID" value="NZ_JBHMDG010000034.1"/>
</dbReference>
<dbReference type="Gene3D" id="3.30.70.80">
    <property type="entry name" value="Peptidase S8 propeptide/proteinase inhibitor I9"/>
    <property type="match status" value="1"/>
</dbReference>
<dbReference type="Proteomes" id="UP001589750">
    <property type="component" value="Unassembled WGS sequence"/>
</dbReference>
<dbReference type="InterPro" id="IPR041469">
    <property type="entry name" value="Subtilisin-like_FN3"/>
</dbReference>
<dbReference type="Pfam" id="PF00082">
    <property type="entry name" value="Peptidase_S8"/>
    <property type="match status" value="1"/>
</dbReference>
<evidence type="ECO:0000256" key="4">
    <source>
        <dbReference type="ARBA" id="ARBA00022825"/>
    </source>
</evidence>
<dbReference type="InterPro" id="IPR003137">
    <property type="entry name" value="PA_domain"/>
</dbReference>
<dbReference type="EMBL" id="JBHMDG010000034">
    <property type="protein sequence ID" value="MFB9315606.1"/>
    <property type="molecule type" value="Genomic_DNA"/>
</dbReference>
<gene>
    <name evidence="12" type="ORF">ACFFRI_21360</name>
</gene>
<evidence type="ECO:0000256" key="5">
    <source>
        <dbReference type="PROSITE-ProRule" id="PRU01240"/>
    </source>
</evidence>
<evidence type="ECO:0000259" key="9">
    <source>
        <dbReference type="Pfam" id="PF02225"/>
    </source>
</evidence>
<feature type="active site" description="Charge relay system" evidence="5">
    <location>
        <position position="198"/>
    </location>
</feature>
<evidence type="ECO:0000256" key="7">
    <source>
        <dbReference type="SAM" id="SignalP"/>
    </source>
</evidence>
<feature type="signal peptide" evidence="7">
    <location>
        <begin position="1"/>
        <end position="39"/>
    </location>
</feature>
<dbReference type="InterPro" id="IPR023828">
    <property type="entry name" value="Peptidase_S8_Ser-AS"/>
</dbReference>
<feature type="domain" description="Subtilisin-like protease fibronectin type-III" evidence="11">
    <location>
        <begin position="717"/>
        <end position="807"/>
    </location>
</feature>
<dbReference type="Gene3D" id="3.50.30.30">
    <property type="match status" value="1"/>
</dbReference>
<dbReference type="CDD" id="cd02120">
    <property type="entry name" value="PA_subtilisin_like"/>
    <property type="match status" value="1"/>
</dbReference>
<evidence type="ECO:0000256" key="6">
    <source>
        <dbReference type="SAM" id="MobiDB-lite"/>
    </source>
</evidence>
<dbReference type="InterPro" id="IPR015500">
    <property type="entry name" value="Peptidase_S8_subtilisin-rel"/>
</dbReference>
<dbReference type="PROSITE" id="PS51892">
    <property type="entry name" value="SUBTILASE"/>
    <property type="match status" value="1"/>
</dbReference>
<dbReference type="Pfam" id="PF02225">
    <property type="entry name" value="PA"/>
    <property type="match status" value="1"/>
</dbReference>
<feature type="domain" description="Inhibitor I9" evidence="10">
    <location>
        <begin position="62"/>
        <end position="159"/>
    </location>
</feature>
<keyword evidence="4 5" id="KW-0720">Serine protease</keyword>
<feature type="active site" description="Charge relay system" evidence="5">
    <location>
        <position position="293"/>
    </location>
</feature>
<dbReference type="PANTHER" id="PTHR10795">
    <property type="entry name" value="PROPROTEIN CONVERTASE SUBTILISIN/KEXIN"/>
    <property type="match status" value="1"/>
</dbReference>
<dbReference type="Gene3D" id="2.60.40.2310">
    <property type="match status" value="1"/>
</dbReference>
<reference evidence="12 13" key="1">
    <citation type="submission" date="2024-09" db="EMBL/GenBank/DDBJ databases">
        <authorList>
            <person name="Sun Q."/>
            <person name="Mori K."/>
        </authorList>
    </citation>
    <scope>NUCLEOTIDE SEQUENCE [LARGE SCALE GENOMIC DNA]</scope>
    <source>
        <strain evidence="12 13">JCM 9626</strain>
    </source>
</reference>
<evidence type="ECO:0000256" key="3">
    <source>
        <dbReference type="ARBA" id="ARBA00022801"/>
    </source>
</evidence>